<keyword evidence="1" id="KW-1133">Transmembrane helix</keyword>
<protein>
    <submittedName>
        <fullName evidence="2">Uncharacterized protein</fullName>
    </submittedName>
</protein>
<name>A0A146K465_9EUKA</name>
<evidence type="ECO:0000256" key="1">
    <source>
        <dbReference type="SAM" id="Phobius"/>
    </source>
</evidence>
<feature type="transmembrane region" description="Helical" evidence="1">
    <location>
        <begin position="506"/>
        <end position="534"/>
    </location>
</feature>
<feature type="transmembrane region" description="Helical" evidence="1">
    <location>
        <begin position="469"/>
        <end position="494"/>
    </location>
</feature>
<reference evidence="2" key="1">
    <citation type="submission" date="2015-07" db="EMBL/GenBank/DDBJ databases">
        <title>Adaptation to a free-living lifestyle via gene acquisitions in the diplomonad Trepomonas sp. PC1.</title>
        <authorList>
            <person name="Xu F."/>
            <person name="Jerlstrom-Hultqvist J."/>
            <person name="Kolisko M."/>
            <person name="Simpson A.G.B."/>
            <person name="Roger A.J."/>
            <person name="Svard S.G."/>
            <person name="Andersson J.O."/>
        </authorList>
    </citation>
    <scope>NUCLEOTIDE SEQUENCE</scope>
    <source>
        <strain evidence="2">PC1</strain>
    </source>
</reference>
<feature type="transmembrane region" description="Helical" evidence="1">
    <location>
        <begin position="1025"/>
        <end position="1048"/>
    </location>
</feature>
<keyword evidence="1" id="KW-0812">Transmembrane</keyword>
<organism evidence="2">
    <name type="scientific">Trepomonas sp. PC1</name>
    <dbReference type="NCBI Taxonomy" id="1076344"/>
    <lineage>
        <taxon>Eukaryota</taxon>
        <taxon>Metamonada</taxon>
        <taxon>Diplomonadida</taxon>
        <taxon>Hexamitidae</taxon>
        <taxon>Hexamitinae</taxon>
        <taxon>Trepomonas</taxon>
    </lineage>
</organism>
<feature type="non-terminal residue" evidence="2">
    <location>
        <position position="1"/>
    </location>
</feature>
<proteinExistence type="predicted"/>
<keyword evidence="1" id="KW-0472">Membrane</keyword>
<evidence type="ECO:0000313" key="2">
    <source>
        <dbReference type="EMBL" id="JAP90446.1"/>
    </source>
</evidence>
<feature type="transmembrane region" description="Helical" evidence="1">
    <location>
        <begin position="40"/>
        <end position="72"/>
    </location>
</feature>
<dbReference type="AlphaFoldDB" id="A0A146K465"/>
<sequence length="1113" mass="122814">WLLSSNINITDTVDKVLNLTNGGISVSAITAFPYAVPLTIFGAIPLVCAVLAMVFCIGGCCAVVCCNGYGCYHRKNKKLQKKSQKYLQMVGEQAIGQFPSQAVINNPTIDYQIKGEIQQEAVRIHRRRVKAIKHAKMSKCCWWSWYTTAAVYVISIIFLGIAAASVANVPADAVKMVNKHASTVQGLINSTYQTLDQALNNILGVTQTPFAKLFESTKADALQELDDMKAAISTSPKVNEMMEAVTIFQQGLVNFAQKFLLQDQQSAEGLNFANKLNGLINNTNEAIQNYTDAQVIDIPDKVAVSFPFDTIDVLNLLQQAVPDFDFTLFNQMDFVGGNMTEFVIEQVKSLLNTFGLSAYSPILDGQLPLEVLGITNQSIIDQIDYAASTIIDSLKSVFGQLKDLQIPEYLNLAASISFTEFMEQLTDVSCSFPWCGVAVSIMPALQSILPASLSFLTNFDSLEKLYSTYSIGLVCSVIIIPIIIIITTVLCMSFRCTCCSCFMVSFCPWTGVCCTGIFSLVFLLITLVSSGIVYPVTDLFTSKPTDLIDSGLKSVQSVWPMPNLLVDTSAFQNDFVTLPATVNISLASWTDLQASFDFEVTVNPNLQNFNPISFDQDEIGNYSALFSTTPNVQTMLDNMFSFISDKLQLSINFAQLSFNFDQIFSEQKTPLVDCLQISGKSIPTFVFDFLDSALDQLLDDNLPFIYNNQAFNMNNLVGTVVSDPDVINNAIRTFTGINLTESLSQIDFGQIQTLVSQSVGEIANITTILTDPGDDLSGVDSGMRGILNGVPFNAPELTTLNFNTLKSLIYQIYVQSQHAAAQPANPSEDLSAYDFFFLEASDDCSQFDTLYPAEYANLLALESATTPATAQAWCEAYKALTNASMVLSAEPADQAQFNAEIAKVLNLDSLIPFISDIKSKVETIDGILAGYFATDSYQDDLFTFLSQELNSVSQKFAFGGLFQSIFADSQILTFAKDVVQRATQSANALISSNDSVLNSQLLNLAPSLLQSSVQTALGWADAMSFALYLSFLFMIFSMVFMAFSYSYVKLEQEERRWRKLYKIPRVQIYVCCRPKRSPQKEPLMTVQSMHRSYVDSPRVAMEMPIRREAILQE</sequence>
<dbReference type="EMBL" id="GDID01006160">
    <property type="protein sequence ID" value="JAP90446.1"/>
    <property type="molecule type" value="Transcribed_RNA"/>
</dbReference>
<accession>A0A146K465</accession>
<gene>
    <name evidence="2" type="ORF">TPC1_30059</name>
</gene>
<feature type="transmembrane region" description="Helical" evidence="1">
    <location>
        <begin position="143"/>
        <end position="167"/>
    </location>
</feature>